<protein>
    <submittedName>
        <fullName evidence="2">Uncharacterized protein</fullName>
    </submittedName>
</protein>
<dbReference type="Proteomes" id="UP000192671">
    <property type="component" value="Unassembled WGS sequence"/>
</dbReference>
<name>A0A1X0U507_9BACT</name>
<accession>A0A1X0U507</accession>
<dbReference type="EMBL" id="LVWL01000004">
    <property type="protein sequence ID" value="ORI09831.1"/>
    <property type="molecule type" value="Genomic_DNA"/>
</dbReference>
<evidence type="ECO:0000313" key="3">
    <source>
        <dbReference type="Proteomes" id="UP000192671"/>
    </source>
</evidence>
<organism evidence="2 3">
    <name type="scientific">Campylobacter concisus</name>
    <dbReference type="NCBI Taxonomy" id="199"/>
    <lineage>
        <taxon>Bacteria</taxon>
        <taxon>Pseudomonadati</taxon>
        <taxon>Campylobacterota</taxon>
        <taxon>Epsilonproteobacteria</taxon>
        <taxon>Campylobacterales</taxon>
        <taxon>Campylobacteraceae</taxon>
        <taxon>Campylobacter</taxon>
    </lineage>
</organism>
<proteinExistence type="predicted"/>
<comment type="caution">
    <text evidence="2">The sequence shown here is derived from an EMBL/GenBank/DDBJ whole genome shotgun (WGS) entry which is preliminary data.</text>
</comment>
<feature type="compositionally biased region" description="Low complexity" evidence="1">
    <location>
        <begin position="58"/>
        <end position="79"/>
    </location>
</feature>
<dbReference type="AlphaFoldDB" id="A0A1X0U507"/>
<reference evidence="2 3" key="1">
    <citation type="journal article" date="2017" name="Gene Rep">
        <title>The ribosomal RNA operon (rrn) of Campylobacter concisus supports molecular typing to genomospecies level.</title>
        <authorList>
            <person name="Huq M."/>
            <person name="Van T.T.H."/>
            <person name="Gurtler V."/>
            <person name="Elshagmani E."/>
            <person name="Allemailem K.S."/>
            <person name="Smooker P.M."/>
            <person name="Istivan T.S."/>
        </authorList>
    </citation>
    <scope>NUCLEOTIDE SEQUENCE [LARGE SCALE GENOMIC DNA]</scope>
    <source>
        <strain evidence="2 3">RCH 26</strain>
    </source>
</reference>
<gene>
    <name evidence="2" type="ORF">A3835_08930</name>
</gene>
<evidence type="ECO:0000313" key="2">
    <source>
        <dbReference type="EMBL" id="ORI09831.1"/>
    </source>
</evidence>
<evidence type="ECO:0000256" key="1">
    <source>
        <dbReference type="SAM" id="MobiDB-lite"/>
    </source>
</evidence>
<feature type="region of interest" description="Disordered" evidence="1">
    <location>
        <begin position="53"/>
        <end position="79"/>
    </location>
</feature>
<sequence length="79" mass="8875">MNEQNLTYIANLKIEDVSWSRLTTVYCIASGFPKIFKQLWAAISEKNLTQSVTTDKSNNGQNMANLANNNEAKFNAKAF</sequence>